<dbReference type="EMBL" id="CP000551">
    <property type="protein sequence ID" value="ABM70721.1"/>
    <property type="molecule type" value="Genomic_DNA"/>
</dbReference>
<dbReference type="eggNOG" id="COG2226">
    <property type="taxonomic scope" value="Bacteria"/>
</dbReference>
<dbReference type="AlphaFoldDB" id="A2BSG0"/>
<accession>A2BSG0</accession>
<evidence type="ECO:0000313" key="2">
    <source>
        <dbReference type="EMBL" id="ABM70721.1"/>
    </source>
</evidence>
<proteinExistence type="predicted"/>
<dbReference type="Gene3D" id="3.40.50.150">
    <property type="entry name" value="Vaccinia Virus protein VP39"/>
    <property type="match status" value="1"/>
</dbReference>
<dbReference type="RefSeq" id="WP_011818858.1">
    <property type="nucleotide sequence ID" value="NC_008816.1"/>
</dbReference>
<dbReference type="InterPro" id="IPR029063">
    <property type="entry name" value="SAM-dependent_MTases_sf"/>
</dbReference>
<organism evidence="2 3">
    <name type="scientific">Prochlorococcus marinus (strain AS9601)</name>
    <dbReference type="NCBI Taxonomy" id="146891"/>
    <lineage>
        <taxon>Bacteria</taxon>
        <taxon>Bacillati</taxon>
        <taxon>Cyanobacteriota</taxon>
        <taxon>Cyanophyceae</taxon>
        <taxon>Synechococcales</taxon>
        <taxon>Prochlorococcaceae</taxon>
        <taxon>Prochlorococcus</taxon>
    </lineage>
</organism>
<dbReference type="STRING" id="146891.A9601_14381"/>
<sequence>MNLKNKIKKIKRSSKKNNVDIFSFTKFTRTLKDVYKISIMRSLMNQLIEKIYFKGRIVDIGGGKNSNYSCIIRCDNYTSINIDKKINPDILVDINEKFPLEDDQFDQCLLFNVLEHVYDWDFLFAEIKRVLKNDSFIHIIIPFIYPIHGSPNDYIRVTSDYIKNFLRKNSFKNITTSPISYGPFTNSQLIGYRHKIINGPCSQFAVILDKAFHKCFKEKYFRYNTTNPLFYYVKANLKK</sequence>
<name>A2BSG0_PROMS</name>
<dbReference type="Proteomes" id="UP000002590">
    <property type="component" value="Chromosome"/>
</dbReference>
<dbReference type="GO" id="GO:0008757">
    <property type="term" value="F:S-adenosylmethionine-dependent methyltransferase activity"/>
    <property type="evidence" value="ECO:0007669"/>
    <property type="project" value="InterPro"/>
</dbReference>
<dbReference type="InterPro" id="IPR013216">
    <property type="entry name" value="Methyltransf_11"/>
</dbReference>
<feature type="domain" description="Methyltransferase type 11" evidence="1">
    <location>
        <begin position="92"/>
        <end position="137"/>
    </location>
</feature>
<dbReference type="SUPFAM" id="SSF53335">
    <property type="entry name" value="S-adenosyl-L-methionine-dependent methyltransferases"/>
    <property type="match status" value="1"/>
</dbReference>
<dbReference type="Pfam" id="PF08241">
    <property type="entry name" value="Methyltransf_11"/>
    <property type="match status" value="1"/>
</dbReference>
<dbReference type="HOGENOM" id="CLU_1160269_0_0_3"/>
<dbReference type="OrthoDB" id="421066at2"/>
<reference evidence="2 3" key="1">
    <citation type="journal article" date="2007" name="PLoS Genet.">
        <title>Patterns and implications of gene gain and loss in the evolution of Prochlorococcus.</title>
        <authorList>
            <person name="Kettler G.C."/>
            <person name="Martiny A.C."/>
            <person name="Huang K."/>
            <person name="Zucker J."/>
            <person name="Coleman M.L."/>
            <person name="Rodrigue S."/>
            <person name="Chen F."/>
            <person name="Lapidus A."/>
            <person name="Ferriera S."/>
            <person name="Johnson J."/>
            <person name="Steglich C."/>
            <person name="Church G.M."/>
            <person name="Richardson P."/>
            <person name="Chisholm S.W."/>
        </authorList>
    </citation>
    <scope>NUCLEOTIDE SEQUENCE [LARGE SCALE GENOMIC DNA]</scope>
    <source>
        <strain evidence="2 3">AS9601</strain>
    </source>
</reference>
<protein>
    <recommendedName>
        <fullName evidence="1">Methyltransferase type 11 domain-containing protein</fullName>
    </recommendedName>
</protein>
<dbReference type="KEGG" id="pmb:A9601_14381"/>
<gene>
    <name evidence="2" type="ordered locus">A9601_14381</name>
</gene>
<evidence type="ECO:0000313" key="3">
    <source>
        <dbReference type="Proteomes" id="UP000002590"/>
    </source>
</evidence>
<evidence type="ECO:0000259" key="1">
    <source>
        <dbReference type="Pfam" id="PF08241"/>
    </source>
</evidence>